<organism evidence="1 2">
    <name type="scientific">Seminavis robusta</name>
    <dbReference type="NCBI Taxonomy" id="568900"/>
    <lineage>
        <taxon>Eukaryota</taxon>
        <taxon>Sar</taxon>
        <taxon>Stramenopiles</taxon>
        <taxon>Ochrophyta</taxon>
        <taxon>Bacillariophyta</taxon>
        <taxon>Bacillariophyceae</taxon>
        <taxon>Bacillariophycidae</taxon>
        <taxon>Naviculales</taxon>
        <taxon>Naviculaceae</taxon>
        <taxon>Seminavis</taxon>
    </lineage>
</organism>
<dbReference type="AlphaFoldDB" id="A0A9N8EZP4"/>
<name>A0A9N8EZP4_9STRA</name>
<comment type="caution">
    <text evidence="1">The sequence shown here is derived from an EMBL/GenBank/DDBJ whole genome shotgun (WGS) entry which is preliminary data.</text>
</comment>
<keyword evidence="2" id="KW-1185">Reference proteome</keyword>
<accession>A0A9N8EZP4</accession>
<evidence type="ECO:0000313" key="1">
    <source>
        <dbReference type="EMBL" id="CAB9531037.1"/>
    </source>
</evidence>
<dbReference type="EMBL" id="CAICTM010003200">
    <property type="protein sequence ID" value="CAB9531037.1"/>
    <property type="molecule type" value="Genomic_DNA"/>
</dbReference>
<reference evidence="1" key="1">
    <citation type="submission" date="2020-06" db="EMBL/GenBank/DDBJ databases">
        <authorList>
            <consortium name="Plant Systems Biology data submission"/>
        </authorList>
    </citation>
    <scope>NUCLEOTIDE SEQUENCE</scope>
    <source>
        <strain evidence="1">D6</strain>
    </source>
</reference>
<proteinExistence type="predicted"/>
<dbReference type="Proteomes" id="UP001153069">
    <property type="component" value="Unassembled WGS sequence"/>
</dbReference>
<gene>
    <name evidence="1" type="ORF">SEMRO_3202_G345130.1</name>
</gene>
<sequence length="96" mass="11401">MGKPWKLVTPVFRDSIPKLLNALCESKQHSVKTSTFRHVYKAKNGDIQAGEGIRRNRMWAYKRNKFEYVEITYFQLNGPEFTVRTETIQNGHHWKF</sequence>
<protein>
    <submittedName>
        <fullName evidence="1">Uncharacterized protein</fullName>
    </submittedName>
</protein>
<evidence type="ECO:0000313" key="2">
    <source>
        <dbReference type="Proteomes" id="UP001153069"/>
    </source>
</evidence>